<dbReference type="EMBL" id="JN712910">
    <property type="protein sequence ID" value="AEZ50530.1"/>
    <property type="molecule type" value="Genomic_DNA"/>
</dbReference>
<dbReference type="Pfam" id="PF04965">
    <property type="entry name" value="GPW_gp25"/>
    <property type="match status" value="1"/>
</dbReference>
<accession>J9PVB9</accession>
<protein>
    <submittedName>
        <fullName evidence="2">Putative GPW/gp25 family protein</fullName>
    </submittedName>
</protein>
<dbReference type="GeneID" id="14011602"/>
<proteinExistence type="predicted"/>
<gene>
    <name evidence="2" type="ORF">BCD7_0083</name>
</gene>
<evidence type="ECO:0000259" key="1">
    <source>
        <dbReference type="Pfam" id="PF04965"/>
    </source>
</evidence>
<dbReference type="SUPFAM" id="SSF160719">
    <property type="entry name" value="gpW/gp25-like"/>
    <property type="match status" value="1"/>
</dbReference>
<organism evidence="2 3">
    <name type="scientific">Bacillus phage BCD7</name>
    <dbReference type="NCBI Taxonomy" id="1136534"/>
    <lineage>
        <taxon>Viruses</taxon>
        <taxon>Duplodnaviria</taxon>
        <taxon>Heunggongvirae</taxon>
        <taxon>Uroviricota</taxon>
        <taxon>Caudoviricetes</taxon>
        <taxon>Becedseptimavirus</taxon>
        <taxon>Becedseptimavirus BCD7</taxon>
    </lineage>
</organism>
<dbReference type="InterPro" id="IPR007048">
    <property type="entry name" value="IraD/Gp25-like"/>
</dbReference>
<feature type="domain" description="IraD/Gp25-like" evidence="1">
    <location>
        <begin position="32"/>
        <end position="116"/>
    </location>
</feature>
<dbReference type="Proteomes" id="UP000006298">
    <property type="component" value="Segment"/>
</dbReference>
<sequence>MAEQYKGISFPFRFGASGGVATSKLSYDDFSRIEESMRQIVFTTVGERIYNGEFGTELKHHMFEVNGDITDMAILGHKIKQALMRYEDRIEVLNVKVYTSPTEDSTMYIEVEAKIIKFQRTETFKIPVVLPQ</sequence>
<dbReference type="RefSeq" id="YP_007005934.1">
    <property type="nucleotide sequence ID" value="NC_019515.1"/>
</dbReference>
<name>J9PVB9_9CAUD</name>
<dbReference type="Gene3D" id="3.10.450.40">
    <property type="match status" value="1"/>
</dbReference>
<reference evidence="2 3" key="1">
    <citation type="submission" date="2011-09" db="EMBL/GenBank/DDBJ databases">
        <title>Complete Genome Sequence of Bacillus cereus Bacteriophage BCD7.</title>
        <authorList>
            <person name="Lee J.-H."/>
            <person name="Shin H."/>
            <person name="Son B."/>
            <person name="Ryu S."/>
        </authorList>
    </citation>
    <scope>NUCLEOTIDE SEQUENCE [LARGE SCALE GENOMIC DNA]</scope>
</reference>
<evidence type="ECO:0000313" key="3">
    <source>
        <dbReference type="Proteomes" id="UP000006298"/>
    </source>
</evidence>
<keyword evidence="3" id="KW-1185">Reference proteome</keyword>
<dbReference type="KEGG" id="vg:14011602"/>
<evidence type="ECO:0000313" key="2">
    <source>
        <dbReference type="EMBL" id="AEZ50530.1"/>
    </source>
</evidence>